<evidence type="ECO:0000256" key="5">
    <source>
        <dbReference type="ARBA" id="ARBA00023136"/>
    </source>
</evidence>
<feature type="transmembrane region" description="Helical" evidence="6">
    <location>
        <begin position="311"/>
        <end position="335"/>
    </location>
</feature>
<dbReference type="Gene3D" id="1.20.1720.10">
    <property type="entry name" value="Multidrug resistance protein D"/>
    <property type="match status" value="1"/>
</dbReference>
<keyword evidence="3 6" id="KW-0812">Transmembrane</keyword>
<feature type="transmembrane region" description="Helical" evidence="6">
    <location>
        <begin position="113"/>
        <end position="129"/>
    </location>
</feature>
<dbReference type="Proteomes" id="UP000193467">
    <property type="component" value="Unassembled WGS sequence"/>
</dbReference>
<dbReference type="PROSITE" id="PS50850">
    <property type="entry name" value="MFS"/>
    <property type="match status" value="1"/>
</dbReference>
<keyword evidence="2" id="KW-0813">Transport</keyword>
<keyword evidence="5 6" id="KW-0472">Membrane</keyword>
<evidence type="ECO:0000256" key="3">
    <source>
        <dbReference type="ARBA" id="ARBA00022692"/>
    </source>
</evidence>
<dbReference type="GO" id="GO:0015174">
    <property type="term" value="F:basic amino acid transmembrane transporter activity"/>
    <property type="evidence" value="ECO:0007669"/>
    <property type="project" value="TreeGrafter"/>
</dbReference>
<feature type="transmembrane region" description="Helical" evidence="6">
    <location>
        <begin position="45"/>
        <end position="70"/>
    </location>
</feature>
<evidence type="ECO:0000256" key="6">
    <source>
        <dbReference type="SAM" id="Phobius"/>
    </source>
</evidence>
<dbReference type="Gene3D" id="1.20.1250.20">
    <property type="entry name" value="MFS general substrate transporter like domains"/>
    <property type="match status" value="1"/>
</dbReference>
<evidence type="ECO:0000256" key="1">
    <source>
        <dbReference type="ARBA" id="ARBA00004127"/>
    </source>
</evidence>
<feature type="transmembrane region" description="Helical" evidence="6">
    <location>
        <begin position="271"/>
        <end position="290"/>
    </location>
</feature>
<comment type="subcellular location">
    <subcellularLocation>
        <location evidence="1">Endomembrane system</location>
        <topology evidence="1">Multi-pass membrane protein</topology>
    </subcellularLocation>
</comment>
<feature type="transmembrane region" description="Helical" evidence="6">
    <location>
        <begin position="167"/>
        <end position="190"/>
    </location>
</feature>
<comment type="caution">
    <text evidence="8">The sequence shown here is derived from an EMBL/GenBank/DDBJ whole genome shotgun (WGS) entry which is preliminary data.</text>
</comment>
<keyword evidence="4 6" id="KW-1133">Transmembrane helix</keyword>
<dbReference type="EMBL" id="MCGR01000105">
    <property type="protein sequence ID" value="ORY52715.1"/>
    <property type="molecule type" value="Genomic_DNA"/>
</dbReference>
<accession>A0A1Y2D2B6</accession>
<dbReference type="InParanoid" id="A0A1Y2D2B6"/>
<dbReference type="OrthoDB" id="3437016at2759"/>
<evidence type="ECO:0000313" key="8">
    <source>
        <dbReference type="EMBL" id="ORY52715.1"/>
    </source>
</evidence>
<feature type="transmembrane region" description="Helical" evidence="6">
    <location>
        <begin position="239"/>
        <end position="259"/>
    </location>
</feature>
<feature type="transmembrane region" description="Helical" evidence="6">
    <location>
        <begin position="82"/>
        <end position="101"/>
    </location>
</feature>
<feature type="transmembrane region" description="Helical" evidence="6">
    <location>
        <begin position="514"/>
        <end position="542"/>
    </location>
</feature>
<feature type="transmembrane region" description="Helical" evidence="6">
    <location>
        <begin position="196"/>
        <end position="218"/>
    </location>
</feature>
<keyword evidence="9" id="KW-1185">Reference proteome</keyword>
<dbReference type="InterPro" id="IPR036259">
    <property type="entry name" value="MFS_trans_sf"/>
</dbReference>
<dbReference type="SUPFAM" id="SSF103473">
    <property type="entry name" value="MFS general substrate transporter"/>
    <property type="match status" value="1"/>
</dbReference>
<organism evidence="8 9">
    <name type="scientific">Leucosporidium creatinivorum</name>
    <dbReference type="NCBI Taxonomy" id="106004"/>
    <lineage>
        <taxon>Eukaryota</taxon>
        <taxon>Fungi</taxon>
        <taxon>Dikarya</taxon>
        <taxon>Basidiomycota</taxon>
        <taxon>Pucciniomycotina</taxon>
        <taxon>Microbotryomycetes</taxon>
        <taxon>Leucosporidiales</taxon>
        <taxon>Leucosporidium</taxon>
    </lineage>
</organism>
<evidence type="ECO:0000313" key="9">
    <source>
        <dbReference type="Proteomes" id="UP000193467"/>
    </source>
</evidence>
<dbReference type="PANTHER" id="PTHR23501:SF191">
    <property type="entry name" value="VACUOLAR BASIC AMINO ACID TRANSPORTER 4"/>
    <property type="match status" value="1"/>
</dbReference>
<dbReference type="PANTHER" id="PTHR23501">
    <property type="entry name" value="MAJOR FACILITATOR SUPERFAMILY"/>
    <property type="match status" value="1"/>
</dbReference>
<reference evidence="8 9" key="1">
    <citation type="submission" date="2016-07" db="EMBL/GenBank/DDBJ databases">
        <title>Pervasive Adenine N6-methylation of Active Genes in Fungi.</title>
        <authorList>
            <consortium name="DOE Joint Genome Institute"/>
            <person name="Mondo S.J."/>
            <person name="Dannebaum R.O."/>
            <person name="Kuo R.C."/>
            <person name="Labutti K."/>
            <person name="Haridas S."/>
            <person name="Kuo A."/>
            <person name="Salamov A."/>
            <person name="Ahrendt S.R."/>
            <person name="Lipzen A."/>
            <person name="Sullivan W."/>
            <person name="Andreopoulos W.B."/>
            <person name="Clum A."/>
            <person name="Lindquist E."/>
            <person name="Daum C."/>
            <person name="Ramamoorthy G.K."/>
            <person name="Gryganskyi A."/>
            <person name="Culley D."/>
            <person name="Magnuson J.K."/>
            <person name="James T.Y."/>
            <person name="O'Malley M.A."/>
            <person name="Stajich J.E."/>
            <person name="Spatafora J.W."/>
            <person name="Visel A."/>
            <person name="Grigoriev I.V."/>
        </authorList>
    </citation>
    <scope>NUCLEOTIDE SEQUENCE [LARGE SCALE GENOMIC DNA]</scope>
    <source>
        <strain evidence="8 9">62-1032</strain>
    </source>
</reference>
<feature type="domain" description="Major facilitator superfamily (MFS) profile" evidence="7">
    <location>
        <begin position="45"/>
        <end position="543"/>
    </location>
</feature>
<dbReference type="InterPro" id="IPR011701">
    <property type="entry name" value="MFS"/>
</dbReference>
<evidence type="ECO:0000256" key="2">
    <source>
        <dbReference type="ARBA" id="ARBA00022448"/>
    </source>
</evidence>
<dbReference type="GO" id="GO:0012505">
    <property type="term" value="C:endomembrane system"/>
    <property type="evidence" value="ECO:0007669"/>
    <property type="project" value="UniProtKB-SubCell"/>
</dbReference>
<proteinExistence type="predicted"/>
<name>A0A1Y2D2B6_9BASI</name>
<feature type="transmembrane region" description="Helical" evidence="6">
    <location>
        <begin position="347"/>
        <end position="368"/>
    </location>
</feature>
<sequence>MSTPTERTQLLRKVVPTPVLTEPSLDPKPAVVDPRDLSKSTRTGILAGIWIATFLAALNTTLVATLLTSISSTFSSSHSSSLLGTSYLLAHAAFTPLYGRLSNALGRRGANQLALFLLFLGTLGCSLAPNMKWLVAARFIAGCGGGGSSTTASIVTSDLYSLRRRSLTQGVATLFSGLGTGLGGPVGGWVGGRCGWRWAFGGQLPFFLLSYFFTQRYLHYTPPSLSSTPPSLRHTLTRLDYPGTLLLLLSISSTLFSLTSQYSNDLPLSSLLVWAPAAVAGAGGIGFIAIELKVAVEPVLDPRLLRMRIPVLVALSSFLVSMSNFAVIYFFPLWFEMVAGTSSAEAGLHLLPGSVWLSLGSLFAGYYLHKFGKYRTLSHLSGLLSFLSSLLLVRLSPQSGWTTKWLSIIPLGLGSSIVLQTTFISLLLSVPPSQIATSTGFVQLFRGLGQVTGVAGASAVFQSLLSRELVSRIHGSHAYSIIKEIRHNSHSISNLSPALQKTVREAFGVALGRVFLCAAGGLGLAVVVRMGVSFLLFLSLLFR</sequence>
<feature type="transmembrane region" description="Helical" evidence="6">
    <location>
        <begin position="380"/>
        <end position="396"/>
    </location>
</feature>
<dbReference type="AlphaFoldDB" id="A0A1Y2D2B6"/>
<evidence type="ECO:0000256" key="4">
    <source>
        <dbReference type="ARBA" id="ARBA00022989"/>
    </source>
</evidence>
<evidence type="ECO:0000259" key="7">
    <source>
        <dbReference type="PROSITE" id="PS50850"/>
    </source>
</evidence>
<dbReference type="Pfam" id="PF07690">
    <property type="entry name" value="MFS_1"/>
    <property type="match status" value="1"/>
</dbReference>
<dbReference type="GO" id="GO:0000329">
    <property type="term" value="C:fungal-type vacuole membrane"/>
    <property type="evidence" value="ECO:0007669"/>
    <property type="project" value="TreeGrafter"/>
</dbReference>
<gene>
    <name evidence="8" type="ORF">BCR35DRAFT_272455</name>
</gene>
<feature type="transmembrane region" description="Helical" evidence="6">
    <location>
        <begin position="408"/>
        <end position="428"/>
    </location>
</feature>
<feature type="transmembrane region" description="Helical" evidence="6">
    <location>
        <begin position="135"/>
        <end position="155"/>
    </location>
</feature>
<dbReference type="GO" id="GO:0005886">
    <property type="term" value="C:plasma membrane"/>
    <property type="evidence" value="ECO:0007669"/>
    <property type="project" value="TreeGrafter"/>
</dbReference>
<protein>
    <submittedName>
        <fullName evidence="8">Major facilitator superfamily domain-containing protein</fullName>
    </submittedName>
</protein>
<dbReference type="InterPro" id="IPR020846">
    <property type="entry name" value="MFS_dom"/>
</dbReference>